<comment type="caution">
    <text evidence="4">Lacks conserved residue(s) required for the propagation of feature annotation.</text>
</comment>
<dbReference type="Proteomes" id="UP001595616">
    <property type="component" value="Unassembled WGS sequence"/>
</dbReference>
<comment type="caution">
    <text evidence="6">The sequence shown here is derived from an EMBL/GenBank/DDBJ whole genome shotgun (WGS) entry which is preliminary data.</text>
</comment>
<dbReference type="SUPFAM" id="SSF55729">
    <property type="entry name" value="Acyl-CoA N-acyltransferases (Nat)"/>
    <property type="match status" value="1"/>
</dbReference>
<dbReference type="InterPro" id="IPR016181">
    <property type="entry name" value="Acyl_CoA_acyltransferase"/>
</dbReference>
<comment type="function">
    <text evidence="4">Formation of pseudouridine at positions 38, 39 and 40 in the anticodon stem and loop of transfer RNAs.</text>
</comment>
<keyword evidence="7" id="KW-1185">Reference proteome</keyword>
<dbReference type="Gene3D" id="3.30.70.660">
    <property type="entry name" value="Pseudouridine synthase I, catalytic domain, C-terminal subdomain"/>
    <property type="match status" value="1"/>
</dbReference>
<gene>
    <name evidence="4 6" type="primary">truA</name>
    <name evidence="6" type="ORF">ACFOOI_04225</name>
</gene>
<evidence type="ECO:0000256" key="2">
    <source>
        <dbReference type="ARBA" id="ARBA00022694"/>
    </source>
</evidence>
<dbReference type="NCBIfam" id="TIGR00071">
    <property type="entry name" value="hisT_truA"/>
    <property type="match status" value="1"/>
</dbReference>
<evidence type="ECO:0000256" key="3">
    <source>
        <dbReference type="ARBA" id="ARBA00023235"/>
    </source>
</evidence>
<comment type="similarity">
    <text evidence="1 4">Belongs to the tRNA pseudouridine synthase TruA family.</text>
</comment>
<dbReference type="InterPro" id="IPR000182">
    <property type="entry name" value="GNAT_dom"/>
</dbReference>
<dbReference type="PANTHER" id="PTHR43305:SF1">
    <property type="entry name" value="FAMILY N-ACETYLTRANSFERASE, PUTATIVE (AFU_ORTHOLOGUE AFUA_2G01380)-RELATED"/>
    <property type="match status" value="1"/>
</dbReference>
<comment type="catalytic activity">
    <reaction evidence="4">
        <text>uridine(38/39/40) in tRNA = pseudouridine(38/39/40) in tRNA</text>
        <dbReference type="Rhea" id="RHEA:22376"/>
        <dbReference type="Rhea" id="RHEA-COMP:10085"/>
        <dbReference type="Rhea" id="RHEA-COMP:10087"/>
        <dbReference type="ChEBI" id="CHEBI:65314"/>
        <dbReference type="ChEBI" id="CHEBI:65315"/>
        <dbReference type="EC" id="5.4.99.12"/>
    </reaction>
</comment>
<dbReference type="GO" id="GO:0160147">
    <property type="term" value="F:tRNA pseudouridine(38-40) synthase activity"/>
    <property type="evidence" value="ECO:0007669"/>
    <property type="project" value="UniProtKB-EC"/>
</dbReference>
<accession>A0ABV7YR73</accession>
<dbReference type="InterPro" id="IPR020097">
    <property type="entry name" value="PsdUridine_synth_TruA_a/b_dom"/>
</dbReference>
<protein>
    <recommendedName>
        <fullName evidence="4">tRNA pseudouridine synthase A</fullName>
        <ecNumber evidence="4">5.4.99.12</ecNumber>
    </recommendedName>
    <alternativeName>
        <fullName evidence="4">tRNA pseudouridine(38-40) synthase</fullName>
    </alternativeName>
    <alternativeName>
        <fullName evidence="4">tRNA pseudouridylate synthase I</fullName>
    </alternativeName>
    <alternativeName>
        <fullName evidence="4">tRNA-uridine isomerase I</fullName>
    </alternativeName>
</protein>
<evidence type="ECO:0000256" key="4">
    <source>
        <dbReference type="HAMAP-Rule" id="MF_00171"/>
    </source>
</evidence>
<sequence>MRYFLEVQYLGTNFHGWQLQPNATSIQEELEKALSMVLNQEIRINGSSRTDTGVHANQQYAHFDSELNLEETKKLIQRLNKILHPDIAIRNIYKLAPNTNSRFDALSRSYIYRISNQKLPFQYNFVSIYFQNFDFEQMNLAAKVLYNHTDFQSFSKVKTDVKTFNCTIELAEWVKNGEIWEFHIKANRFLRGMVRAIVGTLLDVGMGKISIAQFEAIILAKDRRKAGTAAKAEGLTLEKVTYPKKYFESKMEYQIIEAKQEDLETVKSLFKEYQEFLGFSLCFQGFEEELKSLPAPYNSPTGALIVAKYEDEIIGVVGVKKLDGQTCEMKRLYLKPKYQGYGIGKALAVTIIEKAKDLGYKTMKLDTLIRLKSAVEIYKKLGFEETEAYNQNPESDIIYLEKTL</sequence>
<dbReference type="InterPro" id="IPR020095">
    <property type="entry name" value="PsdUridine_synth_TruA_C"/>
</dbReference>
<feature type="binding site" evidence="4">
    <location>
        <position position="110"/>
    </location>
    <ligand>
        <name>substrate</name>
    </ligand>
</feature>
<dbReference type="InterPro" id="IPR020103">
    <property type="entry name" value="PsdUridine_synth_cat_dom_sf"/>
</dbReference>
<dbReference type="RefSeq" id="WP_379835440.1">
    <property type="nucleotide sequence ID" value="NZ_JBHRYQ010000001.1"/>
</dbReference>
<dbReference type="Gene3D" id="3.30.70.580">
    <property type="entry name" value="Pseudouridine synthase I, catalytic domain, N-terminal subdomain"/>
    <property type="match status" value="1"/>
</dbReference>
<proteinExistence type="inferred from homology"/>
<organism evidence="6 7">
    <name type="scientific">Lacihabitans lacunae</name>
    <dbReference type="NCBI Taxonomy" id="1028214"/>
    <lineage>
        <taxon>Bacteria</taxon>
        <taxon>Pseudomonadati</taxon>
        <taxon>Bacteroidota</taxon>
        <taxon>Cytophagia</taxon>
        <taxon>Cytophagales</taxon>
        <taxon>Leadbetterellaceae</taxon>
        <taxon>Lacihabitans</taxon>
    </lineage>
</organism>
<dbReference type="PANTHER" id="PTHR43305">
    <property type="entry name" value="FAMILY N-ACETYLTRANSFERASE, PUTATIVE (AFU_ORTHOLOGUE AFUA_2G01380)-RELATED"/>
    <property type="match status" value="1"/>
</dbReference>
<name>A0ABV7YR73_9BACT</name>
<evidence type="ECO:0000256" key="1">
    <source>
        <dbReference type="ARBA" id="ARBA00009375"/>
    </source>
</evidence>
<dbReference type="HAMAP" id="MF_00171">
    <property type="entry name" value="TruA"/>
    <property type="match status" value="1"/>
</dbReference>
<dbReference type="Pfam" id="PF00583">
    <property type="entry name" value="Acetyltransf_1"/>
    <property type="match status" value="1"/>
</dbReference>
<dbReference type="PROSITE" id="PS51186">
    <property type="entry name" value="GNAT"/>
    <property type="match status" value="1"/>
</dbReference>
<dbReference type="EC" id="5.4.99.12" evidence="4"/>
<dbReference type="CDD" id="cd02570">
    <property type="entry name" value="PseudoU_synth_EcTruA"/>
    <property type="match status" value="1"/>
</dbReference>
<dbReference type="EMBL" id="JBHRYQ010000001">
    <property type="protein sequence ID" value="MFC3809853.1"/>
    <property type="molecule type" value="Genomic_DNA"/>
</dbReference>
<feature type="active site" description="Nucleophile" evidence="4">
    <location>
        <position position="51"/>
    </location>
</feature>
<feature type="domain" description="N-acetyltransferase" evidence="5">
    <location>
        <begin position="253"/>
        <end position="404"/>
    </location>
</feature>
<keyword evidence="3 4" id="KW-0413">Isomerase</keyword>
<evidence type="ECO:0000313" key="6">
    <source>
        <dbReference type="EMBL" id="MFC3809853.1"/>
    </source>
</evidence>
<dbReference type="SUPFAM" id="SSF55120">
    <property type="entry name" value="Pseudouridine synthase"/>
    <property type="match status" value="1"/>
</dbReference>
<dbReference type="InterPro" id="IPR020094">
    <property type="entry name" value="TruA/RsuA/RluB/E/F_N"/>
</dbReference>
<dbReference type="Gene3D" id="3.40.630.30">
    <property type="match status" value="1"/>
</dbReference>
<keyword evidence="2 4" id="KW-0819">tRNA processing</keyword>
<comment type="subunit">
    <text evidence="4">Homodimer.</text>
</comment>
<reference evidence="7" key="1">
    <citation type="journal article" date="2019" name="Int. J. Syst. Evol. Microbiol.">
        <title>The Global Catalogue of Microorganisms (GCM) 10K type strain sequencing project: providing services to taxonomists for standard genome sequencing and annotation.</title>
        <authorList>
            <consortium name="The Broad Institute Genomics Platform"/>
            <consortium name="The Broad Institute Genome Sequencing Center for Infectious Disease"/>
            <person name="Wu L."/>
            <person name="Ma J."/>
        </authorList>
    </citation>
    <scope>NUCLEOTIDE SEQUENCE [LARGE SCALE GENOMIC DNA]</scope>
    <source>
        <strain evidence="7">CECT 7956</strain>
    </source>
</reference>
<dbReference type="InterPro" id="IPR001406">
    <property type="entry name" value="PsdUridine_synth_TruA"/>
</dbReference>
<evidence type="ECO:0000313" key="7">
    <source>
        <dbReference type="Proteomes" id="UP001595616"/>
    </source>
</evidence>
<evidence type="ECO:0000259" key="5">
    <source>
        <dbReference type="PROSITE" id="PS51186"/>
    </source>
</evidence>
<dbReference type="InterPro" id="IPR052777">
    <property type="entry name" value="Acetyltransferase_Enz"/>
</dbReference>
<dbReference type="CDD" id="cd04301">
    <property type="entry name" value="NAT_SF"/>
    <property type="match status" value="1"/>
</dbReference>
<dbReference type="Pfam" id="PF01416">
    <property type="entry name" value="PseudoU_synth_1"/>
    <property type="match status" value="2"/>
</dbReference>